<gene>
    <name evidence="2" type="ORF">NA56DRAFT_707273</name>
</gene>
<dbReference type="EMBL" id="KZ613497">
    <property type="protein sequence ID" value="PMD17868.1"/>
    <property type="molecule type" value="Genomic_DNA"/>
</dbReference>
<proteinExistence type="predicted"/>
<feature type="compositionally biased region" description="Polar residues" evidence="1">
    <location>
        <begin position="91"/>
        <end position="100"/>
    </location>
</feature>
<evidence type="ECO:0000256" key="1">
    <source>
        <dbReference type="SAM" id="MobiDB-lite"/>
    </source>
</evidence>
<dbReference type="OrthoDB" id="10403590at2759"/>
<feature type="region of interest" description="Disordered" evidence="1">
    <location>
        <begin position="91"/>
        <end position="124"/>
    </location>
</feature>
<dbReference type="Proteomes" id="UP000235672">
    <property type="component" value="Unassembled WGS sequence"/>
</dbReference>
<protein>
    <submittedName>
        <fullName evidence="2">Uncharacterized protein</fullName>
    </submittedName>
</protein>
<name>A0A2J6PV17_9HELO</name>
<keyword evidence="3" id="KW-1185">Reference proteome</keyword>
<feature type="compositionally biased region" description="Pro residues" evidence="1">
    <location>
        <begin position="1"/>
        <end position="18"/>
    </location>
</feature>
<evidence type="ECO:0000313" key="2">
    <source>
        <dbReference type="EMBL" id="PMD17868.1"/>
    </source>
</evidence>
<dbReference type="AlphaFoldDB" id="A0A2J6PV17"/>
<organism evidence="2 3">
    <name type="scientific">Hyaloscypha hepaticicola</name>
    <dbReference type="NCBI Taxonomy" id="2082293"/>
    <lineage>
        <taxon>Eukaryota</taxon>
        <taxon>Fungi</taxon>
        <taxon>Dikarya</taxon>
        <taxon>Ascomycota</taxon>
        <taxon>Pezizomycotina</taxon>
        <taxon>Leotiomycetes</taxon>
        <taxon>Helotiales</taxon>
        <taxon>Hyaloscyphaceae</taxon>
        <taxon>Hyaloscypha</taxon>
    </lineage>
</organism>
<feature type="region of interest" description="Disordered" evidence="1">
    <location>
        <begin position="1"/>
        <end position="21"/>
    </location>
</feature>
<reference evidence="2 3" key="1">
    <citation type="submission" date="2016-05" db="EMBL/GenBank/DDBJ databases">
        <title>A degradative enzymes factory behind the ericoid mycorrhizal symbiosis.</title>
        <authorList>
            <consortium name="DOE Joint Genome Institute"/>
            <person name="Martino E."/>
            <person name="Morin E."/>
            <person name="Grelet G."/>
            <person name="Kuo A."/>
            <person name="Kohler A."/>
            <person name="Daghino S."/>
            <person name="Barry K."/>
            <person name="Choi C."/>
            <person name="Cichocki N."/>
            <person name="Clum A."/>
            <person name="Copeland A."/>
            <person name="Hainaut M."/>
            <person name="Haridas S."/>
            <person name="Labutti K."/>
            <person name="Lindquist E."/>
            <person name="Lipzen A."/>
            <person name="Khouja H.-R."/>
            <person name="Murat C."/>
            <person name="Ohm R."/>
            <person name="Olson A."/>
            <person name="Spatafora J."/>
            <person name="Veneault-Fourrey C."/>
            <person name="Henrissat B."/>
            <person name="Grigoriev I."/>
            <person name="Martin F."/>
            <person name="Perotto S."/>
        </authorList>
    </citation>
    <scope>NUCLEOTIDE SEQUENCE [LARGE SCALE GENOMIC DNA]</scope>
    <source>
        <strain evidence="2 3">UAMH 7357</strain>
    </source>
</reference>
<evidence type="ECO:0000313" key="3">
    <source>
        <dbReference type="Proteomes" id="UP000235672"/>
    </source>
</evidence>
<accession>A0A2J6PV17</accession>
<sequence>MAFPPPRSIAIPVSPPDPSVARTHQYRSLTLAGNATCFQPYERFGMRWEEARLPTPEHLRKAYDELLHAIENDRTPYPSPSPQAAAIAVAQNLQSANSTAEHTRPKPRRKGFIPNSIEQAQTPG</sequence>